<dbReference type="RefSeq" id="WP_205289820.1">
    <property type="nucleotide sequence ID" value="NZ_CP074406.1"/>
</dbReference>
<name>A0A938Y3L0_9ACTN</name>
<evidence type="ECO:0000256" key="1">
    <source>
        <dbReference type="SAM" id="MobiDB-lite"/>
    </source>
</evidence>
<evidence type="ECO:0000256" key="2">
    <source>
        <dbReference type="SAM" id="Phobius"/>
    </source>
</evidence>
<keyword evidence="2" id="KW-0472">Membrane</keyword>
<accession>A0A938Y3L0</accession>
<gene>
    <name evidence="3" type="ORF">JK386_01280</name>
</gene>
<keyword evidence="4" id="KW-1185">Reference proteome</keyword>
<evidence type="ECO:0000313" key="4">
    <source>
        <dbReference type="Proteomes" id="UP000663791"/>
    </source>
</evidence>
<feature type="region of interest" description="Disordered" evidence="1">
    <location>
        <begin position="56"/>
        <end position="111"/>
    </location>
</feature>
<organism evidence="3 4">
    <name type="scientific">Nocardioides faecalis</name>
    <dbReference type="NCBI Taxonomy" id="2803858"/>
    <lineage>
        <taxon>Bacteria</taxon>
        <taxon>Bacillati</taxon>
        <taxon>Actinomycetota</taxon>
        <taxon>Actinomycetes</taxon>
        <taxon>Propionibacteriales</taxon>
        <taxon>Nocardioidaceae</taxon>
        <taxon>Nocardioides</taxon>
    </lineage>
</organism>
<dbReference type="Proteomes" id="UP000663791">
    <property type="component" value="Unassembled WGS sequence"/>
</dbReference>
<protein>
    <submittedName>
        <fullName evidence="3">Uncharacterized protein</fullName>
    </submittedName>
</protein>
<feature type="transmembrane region" description="Helical" evidence="2">
    <location>
        <begin position="13"/>
        <end position="37"/>
    </location>
</feature>
<comment type="caution">
    <text evidence="3">The sequence shown here is derived from an EMBL/GenBank/DDBJ whole genome shotgun (WGS) entry which is preliminary data.</text>
</comment>
<dbReference type="EMBL" id="JAERTX010000001">
    <property type="protein sequence ID" value="MBM9458527.1"/>
    <property type="molecule type" value="Genomic_DNA"/>
</dbReference>
<sequence>MSEQRPGPGADRAVINGLVALVAVALGVGLVVALVALAGTRMLGLGGDDASAAGGSTTGGSMYLPSPVETTSETGPRITLHTDGADEVVPEEEGEAEAEPSESESESEDAEKISLQAATNAVRADERIQFSGVYPGGEGAILWVERWQDGGWSEFPASVNVTNGTFSSYIFTGQSGLNRFRVVDRDRNIASNEIRIQVG</sequence>
<proteinExistence type="predicted"/>
<dbReference type="AlphaFoldDB" id="A0A938Y3L0"/>
<feature type="compositionally biased region" description="Acidic residues" evidence="1">
    <location>
        <begin position="85"/>
        <end position="109"/>
    </location>
</feature>
<evidence type="ECO:0000313" key="3">
    <source>
        <dbReference type="EMBL" id="MBM9458527.1"/>
    </source>
</evidence>
<keyword evidence="2" id="KW-0812">Transmembrane</keyword>
<keyword evidence="2" id="KW-1133">Transmembrane helix</keyword>
<reference evidence="3" key="1">
    <citation type="submission" date="2021-01" db="EMBL/GenBank/DDBJ databases">
        <title>Novel species in genus Nocardioides.</title>
        <authorList>
            <person name="Zhang G."/>
        </authorList>
    </citation>
    <scope>NUCLEOTIDE SEQUENCE</scope>
    <source>
        <strain evidence="3">Zg-536</strain>
    </source>
</reference>